<dbReference type="CDD" id="cd06141">
    <property type="entry name" value="WRN_exo"/>
    <property type="match status" value="1"/>
</dbReference>
<dbReference type="Pfam" id="PF01612">
    <property type="entry name" value="DNA_pol_A_exo1"/>
    <property type="match status" value="1"/>
</dbReference>
<accession>A0A8J4LKA2</accession>
<dbReference type="SUPFAM" id="SSF53098">
    <property type="entry name" value="Ribonuclease H-like"/>
    <property type="match status" value="1"/>
</dbReference>
<dbReference type="PANTHER" id="PTHR47765:SF2">
    <property type="entry name" value="EXONUCLEASE MUT-7 HOMOLOG"/>
    <property type="match status" value="1"/>
</dbReference>
<dbReference type="InterPro" id="IPR012337">
    <property type="entry name" value="RNaseH-like_sf"/>
</dbReference>
<dbReference type="InterPro" id="IPR036397">
    <property type="entry name" value="RNaseH_sf"/>
</dbReference>
<protein>
    <recommendedName>
        <fullName evidence="2">3'-5' exonuclease domain-containing protein</fullName>
    </recommendedName>
</protein>
<feature type="compositionally biased region" description="Pro residues" evidence="1">
    <location>
        <begin position="495"/>
        <end position="505"/>
    </location>
</feature>
<feature type="region of interest" description="Disordered" evidence="1">
    <location>
        <begin position="303"/>
        <end position="447"/>
    </location>
</feature>
<dbReference type="AlphaFoldDB" id="A0A8J4LKA2"/>
<reference evidence="3" key="1">
    <citation type="journal article" date="2021" name="Proc. Natl. Acad. Sci. U.S.A.">
        <title>Three genomes in the algal genus Volvox reveal the fate of a haploid sex-determining region after a transition to homothallism.</title>
        <authorList>
            <person name="Yamamoto K."/>
            <person name="Hamaji T."/>
            <person name="Kawai-Toyooka H."/>
            <person name="Matsuzaki R."/>
            <person name="Takahashi F."/>
            <person name="Nishimura Y."/>
            <person name="Kawachi M."/>
            <person name="Noguchi H."/>
            <person name="Minakuchi Y."/>
            <person name="Umen J.G."/>
            <person name="Toyoda A."/>
            <person name="Nozaki H."/>
        </authorList>
    </citation>
    <scope>NUCLEOTIDE SEQUENCE</scope>
    <source>
        <strain evidence="3">NIES-3785</strain>
    </source>
</reference>
<dbReference type="EMBL" id="BNCQ01000007">
    <property type="protein sequence ID" value="GIM00260.1"/>
    <property type="molecule type" value="Genomic_DNA"/>
</dbReference>
<evidence type="ECO:0000313" key="3">
    <source>
        <dbReference type="EMBL" id="GIM00260.1"/>
    </source>
</evidence>
<dbReference type="GO" id="GO:0008408">
    <property type="term" value="F:3'-5' exonuclease activity"/>
    <property type="evidence" value="ECO:0007669"/>
    <property type="project" value="InterPro"/>
</dbReference>
<dbReference type="InterPro" id="IPR052408">
    <property type="entry name" value="Exonuclease_MUT-7-like"/>
</dbReference>
<gene>
    <name evidence="3" type="ORF">Vretimale_5407</name>
</gene>
<dbReference type="Gene3D" id="3.30.420.10">
    <property type="entry name" value="Ribonuclease H-like superfamily/Ribonuclease H"/>
    <property type="match status" value="1"/>
</dbReference>
<comment type="caution">
    <text evidence="3">The sequence shown here is derived from an EMBL/GenBank/DDBJ whole genome shotgun (WGS) entry which is preliminary data.</text>
</comment>
<dbReference type="GO" id="GO:0003676">
    <property type="term" value="F:nucleic acid binding"/>
    <property type="evidence" value="ECO:0007669"/>
    <property type="project" value="InterPro"/>
</dbReference>
<feature type="region of interest" description="Disordered" evidence="1">
    <location>
        <begin position="187"/>
        <end position="218"/>
    </location>
</feature>
<organism evidence="3 4">
    <name type="scientific">Volvox reticuliferus</name>
    <dbReference type="NCBI Taxonomy" id="1737510"/>
    <lineage>
        <taxon>Eukaryota</taxon>
        <taxon>Viridiplantae</taxon>
        <taxon>Chlorophyta</taxon>
        <taxon>core chlorophytes</taxon>
        <taxon>Chlorophyceae</taxon>
        <taxon>CS clade</taxon>
        <taxon>Chlamydomonadales</taxon>
        <taxon>Volvocaceae</taxon>
        <taxon>Volvox</taxon>
    </lineage>
</organism>
<name>A0A8J4LKA2_9CHLO</name>
<sequence>MYNLLQSMSPSGLTQLAYPPALYSPAGNENPAVSLMQQLQQGQQSGMLLGPAGLAGLTPQQQHQLAGAAGSNIYSSSSTAAYQLSKPSFMQQAVFTATGPTALVGATGSTQLPTAATGAGLASTAAAAAAGAATPSGSQALSILPLQAAAANTQSQMLYNFPQHLQQVHLLEQQQPQHQQLLLGYGGGAQQPQQQQQQPWQPRRQLQQQQPQSQQPQSVLLERYQQQPFGSQSGLQQHLPWLQSQSQQQNPVLVQQGQGQGQLLYEHAGRQQQQQLLQQADVLSKAPPSQQVLHKLGHWPDQQRELQQEMTQPQPQPQPQSQPQQSQKPQQQQQQQHTQTTASQHQPWQWVQQQTQQQLPSQQQQQQQQVQQQPRQSSQQQPQEAFPQQDMPTTTTRAAQQAPKQLAAAAALQQAAAAARQPNTQNSQTNTNEVTTGGAHPVASASSPTALTTTATISPAAGAAAAVTATTVATAAAAAAGAAAGGSRGAAIAPPLKPSPLPPPSTNSTTTSFRAVIDWKATFAATVAPYEVLPPGHPAKGLAGLEELRLGALEVLLVDAPEAANAAIEVLRSRMWDGIVAMDMEWKPDTAHGESHPVAVLQLSSAGLVVVVRTLACGLPDAFRTGFMEDSDVELVVAAWTSNDERKFEESFGQPTFWCKITDIQKVAKACGHSKTGVRALVQAVLEPSVGMPKSKRVTMSDWSATKLQPDQLKYAILDAAVLAELFQGRCISVVLSACELNVLGIVLFNPAAACLAGGDDDDDAPR</sequence>
<dbReference type="Proteomes" id="UP000722791">
    <property type="component" value="Unassembled WGS sequence"/>
</dbReference>
<evidence type="ECO:0000256" key="1">
    <source>
        <dbReference type="SAM" id="MobiDB-lite"/>
    </source>
</evidence>
<evidence type="ECO:0000259" key="2">
    <source>
        <dbReference type="Pfam" id="PF01612"/>
    </source>
</evidence>
<dbReference type="GO" id="GO:0006139">
    <property type="term" value="P:nucleobase-containing compound metabolic process"/>
    <property type="evidence" value="ECO:0007669"/>
    <property type="project" value="InterPro"/>
</dbReference>
<evidence type="ECO:0000313" key="4">
    <source>
        <dbReference type="Proteomes" id="UP000722791"/>
    </source>
</evidence>
<feature type="compositionally biased region" description="Low complexity" evidence="1">
    <location>
        <begin position="321"/>
        <end position="436"/>
    </location>
</feature>
<dbReference type="InterPro" id="IPR002562">
    <property type="entry name" value="3'-5'_exonuclease_dom"/>
</dbReference>
<feature type="domain" description="3'-5' exonuclease" evidence="2">
    <location>
        <begin position="559"/>
        <end position="728"/>
    </location>
</feature>
<feature type="region of interest" description="Disordered" evidence="1">
    <location>
        <begin position="487"/>
        <end position="509"/>
    </location>
</feature>
<feature type="compositionally biased region" description="Low complexity" evidence="1">
    <location>
        <begin position="190"/>
        <end position="217"/>
    </location>
</feature>
<proteinExistence type="predicted"/>
<dbReference type="PANTHER" id="PTHR47765">
    <property type="entry name" value="3'-5' EXONUCLEASE DOMAIN-CONTAINING PROTEIN"/>
    <property type="match status" value="1"/>
</dbReference>